<dbReference type="Proteomes" id="UP000426444">
    <property type="component" value="Chromosome"/>
</dbReference>
<gene>
    <name evidence="1" type="ORF">SYNTR_1069</name>
</gene>
<name>A0A6I6DFB7_9FIRM</name>
<proteinExistence type="predicted"/>
<protein>
    <submittedName>
        <fullName evidence="1">Uncharacterized protein</fullName>
    </submittedName>
</protein>
<accession>A0A6I6DFB7</accession>
<evidence type="ECO:0000313" key="2">
    <source>
        <dbReference type="Proteomes" id="UP000426444"/>
    </source>
</evidence>
<reference evidence="2" key="1">
    <citation type="journal article" date="2019" name="Microbiology">
        <title>Complete Genome Sequence of an Uncultured Bacterium of the Candidate Phylum Bipolaricaulota.</title>
        <authorList>
            <person name="Kadnikov V.V."/>
            <person name="Mardanov A.V."/>
            <person name="Beletsky A.V."/>
            <person name="Frank Y.A."/>
            <person name="Karnachuk O.V."/>
            <person name="Ravin N.V."/>
        </authorList>
    </citation>
    <scope>NUCLEOTIDE SEQUENCE [LARGE SCALE GENOMIC DNA]</scope>
</reference>
<sequence length="103" mass="11886">MKTFLNGKEMQFVDGGYEYVFSKPYKRSNSETIEKGNGNKLYIQMYDNGVIIRTLIGEKEVNTLINRNVEIDTKNNKVYILEKDDEVKKHDDGSVEIIKSSTD</sequence>
<dbReference type="KEGG" id="salq:SYNTR_1069"/>
<dbReference type="EMBL" id="CP046457">
    <property type="protein sequence ID" value="QGT99662.1"/>
    <property type="molecule type" value="Genomic_DNA"/>
</dbReference>
<keyword evidence="2" id="KW-1185">Reference proteome</keyword>
<organism evidence="1 2">
    <name type="scientific">Candidatus Syntrophocurvum alkaliphilum</name>
    <dbReference type="NCBI Taxonomy" id="2293317"/>
    <lineage>
        <taxon>Bacteria</taxon>
        <taxon>Bacillati</taxon>
        <taxon>Bacillota</taxon>
        <taxon>Clostridia</taxon>
        <taxon>Eubacteriales</taxon>
        <taxon>Syntrophomonadaceae</taxon>
        <taxon>Candidatus Syntrophocurvum</taxon>
    </lineage>
</organism>
<dbReference type="OrthoDB" id="2082667at2"/>
<dbReference type="AlphaFoldDB" id="A0A6I6DFB7"/>
<dbReference type="RefSeq" id="WP_156203538.1">
    <property type="nucleotide sequence ID" value="NZ_CP046457.1"/>
</dbReference>
<evidence type="ECO:0000313" key="1">
    <source>
        <dbReference type="EMBL" id="QGT99662.1"/>
    </source>
</evidence>